<comment type="caution">
    <text evidence="7">The sequence shown here is derived from an EMBL/GenBank/DDBJ whole genome shotgun (WGS) entry which is preliminary data.</text>
</comment>
<reference evidence="7 8" key="1">
    <citation type="journal article" date="2011" name="Genome Res.">
        <title>Phylogeny-wide analysis of social amoeba genomes highlights ancient origins for complex intercellular communication.</title>
        <authorList>
            <person name="Heidel A.J."/>
            <person name="Lawal H.M."/>
            <person name="Felder M."/>
            <person name="Schilde C."/>
            <person name="Helps N.R."/>
            <person name="Tunggal B."/>
            <person name="Rivero F."/>
            <person name="John U."/>
            <person name="Schleicher M."/>
            <person name="Eichinger L."/>
            <person name="Platzer M."/>
            <person name="Noegel A.A."/>
            <person name="Schaap P."/>
            <person name="Gloeckner G."/>
        </authorList>
    </citation>
    <scope>NUCLEOTIDE SEQUENCE [LARGE SCALE GENOMIC DNA]</scope>
    <source>
        <strain evidence="8">ATCC 26659 / Pp 5 / PN500</strain>
    </source>
</reference>
<comment type="subcellular location">
    <subcellularLocation>
        <location evidence="1">Membrane</location>
        <topology evidence="1">Peripheral membrane protein</topology>
    </subcellularLocation>
</comment>
<dbReference type="InterPro" id="IPR026847">
    <property type="entry name" value="VPS13"/>
</dbReference>
<evidence type="ECO:0000313" key="8">
    <source>
        <dbReference type="Proteomes" id="UP000001396"/>
    </source>
</evidence>
<dbReference type="PANTHER" id="PTHR16166">
    <property type="entry name" value="VACUOLAR PROTEIN SORTING-ASSOCIATED PROTEIN VPS13"/>
    <property type="match status" value="1"/>
</dbReference>
<dbReference type="Proteomes" id="UP000001396">
    <property type="component" value="Unassembled WGS sequence"/>
</dbReference>
<sequence length="1839" mass="210284">MEIELDSVISLDYFNNRIAFWEPFLEPWQLKTNVIFSKELSVELFSKDLLNINVTLPLMDNVSLFLMTYSQEFGYPFSMIAKPPMQADDLAKKSSPNEVQKKSLIGRIRKLQNQNKTTYAPFYVRNQTGSKIRYRLETHDGKPVEGVLYEQMDGRRFVNVDNYGIFFDLYPGDSMPIKFSQDIQIHLDTFSQLVLNVELLGIEKSIAAPLDKIKTYEYPVTLDTTSSTTLLVTVEIKNGTKFITIRFPVVFKNLTKFPIDIATVATGYGMQQPPNLSAIIREGEMKAPVPVNRMKNALLKLKPAGPDYRWSTETLNISELNSVELFTSQSLVDDKYTMIKCYVKEKNGCSIIKLCPMVKIKNLLPYPIVYRLSSRFNNQPYSIEKALDPETKEEVYELPIIDKFRVQARMHGIWTEEKPISNTDNIQIIDILAYQLGSQHLHFNIEYDSEGGMRKLVFYNQYWIFNKSGLNLYCKKPYKSRDHNEGTVSLNHVAAESKTQPIIVNPYEWYEHHRQKVDPIMFSYKKTKDIENSIRIRVGDSDWSDKISITAIGDRGMVNVRSKRGRPLCGKSETGYIYSLGVSIDVTPNLKTKIIVFAPRYIFYNQYPFDLVYKQVNTDYEIKVRRNEKVPCYFFVDNKEPPNLLVRMDYPGAQWSSAFSILNVQDYAFKMYSENDEKAREFHFEPFIRIQNCLEAATIFIITVEMKEPPYKISNMTRFPLVVNQRRCGAPIHIYPREIISFTWDEPLQEHVLEVNVLSEQHTHKTSIKVDKIKEFKPLEFNHHNTHTIIKVNVEPEESTRVLKLTDSTYKENRVEEEETSRQYFKMNFAGVGISLINANPTEILYVAVNDIVMEYYFSNFIQSLEMKIQSMQVDNQLSKVTPFSHPVLMFSEKIGEQDSFLVFKLVKSNKFKNIDYFHNVSLEMQEINVKLEERYLYVLLEFFNSLDFSFWTGRKKTKMALQHVDVLKPIYSGDIGDGFIDEMLQRAIPSLHGKKMYFENLSIEPISMYLTFDLSKQSGAFQSLEAPMVRAFRRIGFVLVSFQQAHIFLNSFKLTHAFGTNDELLNPLFRHYLSEGLSEVYKILGTFNFLGNPIGLFKNFGVGFKDFFVSTGKGIVGSDFRSGVSSGSKSLAKHTVYGLFDSGTKFSSSAAKALSTLSMDQQYILERQYISAEAPGNAIQGFSLGGRIFVISLQRGFTGIFRLPYYGGKEGGFVGGLQGVGKGIVGIVLKPLAGSFDFVSKSCEGVKNSTHLNMERKRIRYPRPLFSDTPLKVYDEAEAYGQFLFITNLISSGRLKRLSPDQINMPLLEMVSKDERYVSHLIYKNRKTLLFTNKRIVYLKDTDGFRKKFDVKYTSILDVIEEPSDIRVKVSQAHKIRVLNPRKRKSYYIKCQGEAKVYIYNKIVEYLKTYTPFSTDDEIVAADAQHVDQRQYDTVYSDAPLRSYRQLNRPIPPPPPLPPTAPLGSEKIEFRTVKPGEQMIQPIIVQGVGDGKVDATLEYLLDQPHRHNIAQPIWISRGPPPHDQLHNFSHRQYLDIPPVLYQREGPAPPPNVQSYVPLPAAAAGTSQYQQYANTQYQYPNPNTVNIITSHPTIHPLPSAPLLHDSTSGYHPPPQPPIPPAAYTPPAPPLPPATYNPPAPPSPNSNLSRTTTVNLVTTPGTTRLTQSQYKSPNLRKTIVNANRAYDPASQFRTPLHSLYSSEGQKLRSSGSVAPPTTTTTTTTVNRTAVEPGYESDYLKQAKKNQMERQLQIERYNQQHQVEQSVDNMMKIQQMQIQQMHQLQKNQMELQNLIFQHLIQDKPIASAPTIVMPTIEPKEEITTTTTTITTDSQTQGSASK</sequence>
<evidence type="ECO:0000259" key="5">
    <source>
        <dbReference type="Pfam" id="PF25036"/>
    </source>
</evidence>
<evidence type="ECO:0000256" key="2">
    <source>
        <dbReference type="ARBA" id="ARBA00033718"/>
    </source>
</evidence>
<keyword evidence="8" id="KW-1185">Reference proteome</keyword>
<feature type="region of interest" description="Disordered" evidence="3">
    <location>
        <begin position="1596"/>
        <end position="1650"/>
    </location>
</feature>
<feature type="domain" description="Vacuolar protein sorting-associated protein 13 VPS13 adaptor binding" evidence="5">
    <location>
        <begin position="228"/>
        <end position="750"/>
    </location>
</feature>
<evidence type="ECO:0000256" key="3">
    <source>
        <dbReference type="SAM" id="MobiDB-lite"/>
    </source>
</evidence>
<protein>
    <submittedName>
        <fullName evidence="7">Vacuolar protein sorting-associated protein 13 family protein</fullName>
    </submittedName>
</protein>
<dbReference type="GO" id="GO:0016020">
    <property type="term" value="C:membrane"/>
    <property type="evidence" value="ECO:0007669"/>
    <property type="project" value="UniProtKB-SubCell"/>
</dbReference>
<dbReference type="Pfam" id="PF25037">
    <property type="entry name" value="VPS13_C"/>
    <property type="match status" value="1"/>
</dbReference>
<accession>D3B7E0</accession>
<dbReference type="EMBL" id="ADBJ01000018">
    <property type="protein sequence ID" value="EFA82683.1"/>
    <property type="molecule type" value="Genomic_DNA"/>
</dbReference>
<evidence type="ECO:0000259" key="6">
    <source>
        <dbReference type="Pfam" id="PF25037"/>
    </source>
</evidence>
<feature type="compositionally biased region" description="Pro residues" evidence="3">
    <location>
        <begin position="1611"/>
        <end position="1643"/>
    </location>
</feature>
<gene>
    <name evidence="7" type="primary">vps13E</name>
    <name evidence="7" type="ORF">PPL_04377</name>
</gene>
<dbReference type="Pfam" id="PF25036">
    <property type="entry name" value="VPS13_VAB"/>
    <property type="match status" value="1"/>
</dbReference>
<dbReference type="GeneID" id="31359864"/>
<dbReference type="RefSeq" id="XP_020434800.1">
    <property type="nucleotide sequence ID" value="XM_020575280.1"/>
</dbReference>
<dbReference type="InterPro" id="IPR009543">
    <property type="entry name" value="VPS13_VAB"/>
</dbReference>
<dbReference type="InterPro" id="IPR056747">
    <property type="entry name" value="VPS13-like_M"/>
</dbReference>
<dbReference type="PANTHER" id="PTHR16166:SF111">
    <property type="entry name" value="INTERMEMBRANE LIPID TRANSFER PROTEIN VPS13E"/>
    <property type="match status" value="1"/>
</dbReference>
<name>D3B7E0_HETP5</name>
<evidence type="ECO:0000259" key="4">
    <source>
        <dbReference type="Pfam" id="PF25033"/>
    </source>
</evidence>
<proteinExistence type="predicted"/>
<dbReference type="Pfam" id="PF25033">
    <property type="entry name" value="VPS13_M"/>
    <property type="match status" value="1"/>
</dbReference>
<comment type="function">
    <text evidence="2">Mediates the transfer of lipids between membranes at organelle contact sites.</text>
</comment>
<dbReference type="InterPro" id="IPR056748">
    <property type="entry name" value="VPS13-like_C"/>
</dbReference>
<dbReference type="InParanoid" id="D3B7E0"/>
<feature type="domain" description="Intermembrane lipid transfer protein VPS13-like C-terminal" evidence="6">
    <location>
        <begin position="1260"/>
        <end position="1391"/>
    </location>
</feature>
<dbReference type="GO" id="GO:0006623">
    <property type="term" value="P:protein targeting to vacuole"/>
    <property type="evidence" value="ECO:0007669"/>
    <property type="project" value="TreeGrafter"/>
</dbReference>
<organism evidence="7 8">
    <name type="scientific">Heterostelium pallidum (strain ATCC 26659 / Pp 5 / PN500)</name>
    <name type="common">Cellular slime mold</name>
    <name type="synonym">Polysphondylium pallidum</name>
    <dbReference type="NCBI Taxonomy" id="670386"/>
    <lineage>
        <taxon>Eukaryota</taxon>
        <taxon>Amoebozoa</taxon>
        <taxon>Evosea</taxon>
        <taxon>Eumycetozoa</taxon>
        <taxon>Dictyostelia</taxon>
        <taxon>Acytosteliales</taxon>
        <taxon>Acytosteliaceae</taxon>
        <taxon>Heterostelium</taxon>
    </lineage>
</organism>
<evidence type="ECO:0000313" key="7">
    <source>
        <dbReference type="EMBL" id="EFA82683.1"/>
    </source>
</evidence>
<feature type="domain" description="VPS13-like middle region" evidence="4">
    <location>
        <begin position="4"/>
        <end position="138"/>
    </location>
</feature>
<evidence type="ECO:0000256" key="1">
    <source>
        <dbReference type="ARBA" id="ARBA00004170"/>
    </source>
</evidence>
<dbReference type="GO" id="GO:0045053">
    <property type="term" value="P:protein retention in Golgi apparatus"/>
    <property type="evidence" value="ECO:0007669"/>
    <property type="project" value="TreeGrafter"/>
</dbReference>